<name>A0A9Q7SVL5_CLODI</name>
<dbReference type="InterPro" id="IPR037149">
    <property type="entry name" value="PA_heptamer_dom_sf"/>
</dbReference>
<comment type="caution">
    <text evidence="2">The sequence shown here is derived from an EMBL/GenBank/DDBJ whole genome shotgun (WGS) entry which is preliminary data.</text>
</comment>
<dbReference type="GO" id="GO:0005576">
    <property type="term" value="C:extracellular region"/>
    <property type="evidence" value="ECO:0007669"/>
    <property type="project" value="InterPro"/>
</dbReference>
<accession>A0A9Q7SVL5</accession>
<dbReference type="Proteomes" id="UP000189137">
    <property type="component" value="Unassembled WGS sequence"/>
</dbReference>
<reference evidence="2 4" key="1">
    <citation type="submission" date="2017-02" db="EMBL/GenBank/DDBJ databases">
        <authorList>
            <consortium name="Pathogen Informatics"/>
        </authorList>
    </citation>
    <scope>NUCLEOTIDE SEQUENCE [LARGE SCALE GENOMIC DNA]</scope>
    <source>
        <strain evidence="5">clo34</strain>
        <strain evidence="3">Clo34</strain>
        <strain evidence="2 4">VRECD0157</strain>
    </source>
</reference>
<dbReference type="AlphaFoldDB" id="A0A9Q7SVL5"/>
<organism evidence="2 4">
    <name type="scientific">Clostridioides difficile</name>
    <name type="common">Peptoclostridium difficile</name>
    <dbReference type="NCBI Taxonomy" id="1496"/>
    <lineage>
        <taxon>Bacteria</taxon>
        <taxon>Bacillati</taxon>
        <taxon>Bacillota</taxon>
        <taxon>Clostridia</taxon>
        <taxon>Peptostreptococcales</taxon>
        <taxon>Peptostreptococcaceae</taxon>
        <taxon>Clostridioides</taxon>
    </lineage>
</organism>
<dbReference type="EMBL" id="CAADAN010000001">
    <property type="protein sequence ID" value="VFD29091.1"/>
    <property type="molecule type" value="Genomic_DNA"/>
</dbReference>
<evidence type="ECO:0000313" key="2">
    <source>
        <dbReference type="EMBL" id="SJS32142.1"/>
    </source>
</evidence>
<gene>
    <name evidence="2" type="primary">pagA</name>
    <name evidence="3" type="ORF">SAMEA1402399_00125</name>
    <name evidence="2" type="ORF">SAMEA3375112_01816</name>
</gene>
<dbReference type="PRINTS" id="PR01391">
    <property type="entry name" value="BINARYTOXINB"/>
</dbReference>
<evidence type="ECO:0000313" key="5">
    <source>
        <dbReference type="Proteomes" id="UP000411588"/>
    </source>
</evidence>
<evidence type="ECO:0000313" key="4">
    <source>
        <dbReference type="Proteomes" id="UP000189137"/>
    </source>
</evidence>
<protein>
    <submittedName>
        <fullName evidence="2">PA-83</fullName>
    </submittedName>
    <submittedName>
        <fullName evidence="3">Protective antigen</fullName>
    </submittedName>
</protein>
<dbReference type="EMBL" id="FUPS01000005">
    <property type="protein sequence ID" value="SJS32142.1"/>
    <property type="molecule type" value="Genomic_DNA"/>
</dbReference>
<dbReference type="SUPFAM" id="SSF56988">
    <property type="entry name" value="Anthrax protective antigen"/>
    <property type="match status" value="1"/>
</dbReference>
<feature type="domain" description="Protective antigen heptamerisation" evidence="1">
    <location>
        <begin position="1"/>
        <end position="63"/>
    </location>
</feature>
<evidence type="ECO:0000313" key="3">
    <source>
        <dbReference type="EMBL" id="VFD29091.1"/>
    </source>
</evidence>
<dbReference type="InterPro" id="IPR003896">
    <property type="entry name" value="Bacterial_exotoxin_B"/>
</dbReference>
<dbReference type="InterPro" id="IPR027439">
    <property type="entry name" value="PA_heptamer_dom"/>
</dbReference>
<sequence>MYKVTPTTNLVLDGDALSTIKAQENQIGNNLSPGNTYLKKGFSPMALNTMYQFSSRLIPINYN</sequence>
<dbReference type="Pfam" id="PF17475">
    <property type="entry name" value="Binary_toxB_2"/>
    <property type="match status" value="1"/>
</dbReference>
<proteinExistence type="predicted"/>
<dbReference type="Gene3D" id="2.60.120.240">
    <property type="entry name" value="Protective antigen, heptamerisation domain"/>
    <property type="match status" value="1"/>
</dbReference>
<dbReference type="GO" id="GO:0051260">
    <property type="term" value="P:protein homooligomerization"/>
    <property type="evidence" value="ECO:0007669"/>
    <property type="project" value="InterPro"/>
</dbReference>
<dbReference type="Proteomes" id="UP000411588">
    <property type="component" value="Unassembled WGS sequence"/>
</dbReference>
<evidence type="ECO:0000259" key="1">
    <source>
        <dbReference type="Pfam" id="PF17475"/>
    </source>
</evidence>